<sequence length="327" mass="35956">MKIWKRIIFFVIFQLVFIMVTFPLYTFYGPFKKVRNVVVTSAMGTGNHRYIAKIFFSDKKINEIMKEDTESLNDNLNINNLNSKSVEIRNVNNDIKRMEINNSKFEGEALIIHDPKRVKVGYSSKLGQVGETTSDMGKRYKAVAAINGGGYSDVSPNGKTGGTGGIPIGIIISKGKVVYPLNKEEYKKRENCVFAIDGEGYVHVEPASVEGLLNKNIKEAISFTPTLVVDGEPHISDNSLAGIHPRTAIGQKADGSIIFLVIDGRKGFKLGASIKDMQNIMLQLGAVNAMCLDGGGSTTMYYNNEVINRPSCVTGERAIPTIVYVES</sequence>
<dbReference type="InterPro" id="IPR018711">
    <property type="entry name" value="NAGPA"/>
</dbReference>
<dbReference type="PANTHER" id="PTHR40446">
    <property type="entry name" value="N-ACETYLGLUCOSAMINE-1-PHOSPHODIESTER ALPHA-N-ACETYLGLUCOSAMINIDASE"/>
    <property type="match status" value="1"/>
</dbReference>
<proteinExistence type="predicted"/>
<dbReference type="HOGENOM" id="CLU_058779_0_0_9"/>
<feature type="transmembrane region" description="Helical" evidence="2">
    <location>
        <begin position="7"/>
        <end position="28"/>
    </location>
</feature>
<gene>
    <name evidence="4" type="ORF">CBO05C_0828</name>
</gene>
<evidence type="ECO:0000256" key="2">
    <source>
        <dbReference type="SAM" id="Phobius"/>
    </source>
</evidence>
<evidence type="ECO:0000256" key="1">
    <source>
        <dbReference type="SAM" id="Coils"/>
    </source>
</evidence>
<dbReference type="RefSeq" id="WP_051394125.1">
    <property type="nucleotide sequence ID" value="NZ_DF384213.1"/>
</dbReference>
<protein>
    <recommendedName>
        <fullName evidence="3">Phosphodiester glycosidase domain-containing protein</fullName>
    </recommendedName>
</protein>
<accession>A0A0S6U2W4</accession>
<feature type="domain" description="Phosphodiester glycosidase" evidence="3">
    <location>
        <begin position="140"/>
        <end position="325"/>
    </location>
</feature>
<dbReference type="PANTHER" id="PTHR40446:SF2">
    <property type="entry name" value="N-ACETYLGLUCOSAMINE-1-PHOSPHODIESTER ALPHA-N-ACETYLGLUCOSAMINIDASE"/>
    <property type="match status" value="1"/>
</dbReference>
<dbReference type="Pfam" id="PF09992">
    <property type="entry name" value="NAGPA"/>
    <property type="match status" value="1"/>
</dbReference>
<keyword evidence="2" id="KW-1133">Transmembrane helix</keyword>
<keyword evidence="2" id="KW-0812">Transmembrane</keyword>
<organism evidence="4">
    <name type="scientific">Clostridium botulinum B str. Osaka05</name>
    <dbReference type="NCBI Taxonomy" id="1407017"/>
    <lineage>
        <taxon>Bacteria</taxon>
        <taxon>Bacillati</taxon>
        <taxon>Bacillota</taxon>
        <taxon>Clostridia</taxon>
        <taxon>Eubacteriales</taxon>
        <taxon>Clostridiaceae</taxon>
        <taxon>Clostridium</taxon>
    </lineage>
</organism>
<dbReference type="Proteomes" id="UP000054164">
    <property type="component" value="Unassembled WGS sequence"/>
</dbReference>
<reference evidence="4" key="1">
    <citation type="submission" date="2013-10" db="EMBL/GenBank/DDBJ databases">
        <title>Draft genome sequence of Clostridium botulinum type B strain Osaka05.</title>
        <authorList>
            <person name="Sakaguchi Y."/>
            <person name="Hosomi K."/>
            <person name="Uchiyama J."/>
            <person name="Ogura Y."/>
            <person name="Sakaguchi M."/>
            <person name="Kohda T."/>
            <person name="Mukamoto M."/>
            <person name="Misawa N."/>
            <person name="Matsuzaki S."/>
            <person name="Hayashi T."/>
            <person name="Kozaki S."/>
        </authorList>
    </citation>
    <scope>NUCLEOTIDE SEQUENCE</scope>
    <source>
        <strain evidence="4">Osaka05</strain>
    </source>
</reference>
<dbReference type="EMBL" id="DF384213">
    <property type="protein sequence ID" value="GAE01138.1"/>
    <property type="molecule type" value="Genomic_DNA"/>
</dbReference>
<keyword evidence="1" id="KW-0175">Coiled coil</keyword>
<name>A0A0S6U2W4_CLOBO</name>
<feature type="coiled-coil region" evidence="1">
    <location>
        <begin position="81"/>
        <end position="108"/>
    </location>
</feature>
<keyword evidence="2" id="KW-0472">Membrane</keyword>
<evidence type="ECO:0000259" key="3">
    <source>
        <dbReference type="Pfam" id="PF09992"/>
    </source>
</evidence>
<evidence type="ECO:0000313" key="4">
    <source>
        <dbReference type="EMBL" id="GAE01138.1"/>
    </source>
</evidence>
<dbReference type="AlphaFoldDB" id="A0A0S6U2W4"/>